<keyword evidence="6 16" id="KW-0769">Symport</keyword>
<dbReference type="GO" id="GO:0015193">
    <property type="term" value="F:L-proline transmembrane transporter activity"/>
    <property type="evidence" value="ECO:0007669"/>
    <property type="project" value="TreeGrafter"/>
</dbReference>
<comment type="catalytic activity">
    <reaction evidence="12">
        <text>L-proline(in) + Na(+)(in) = L-proline(out) + Na(+)(out)</text>
        <dbReference type="Rhea" id="RHEA:28967"/>
        <dbReference type="ChEBI" id="CHEBI:29101"/>
        <dbReference type="ChEBI" id="CHEBI:60039"/>
    </reaction>
</comment>
<evidence type="ECO:0000256" key="7">
    <source>
        <dbReference type="ARBA" id="ARBA00022989"/>
    </source>
</evidence>
<keyword evidence="10 16" id="KW-0472">Membrane</keyword>
<evidence type="ECO:0000313" key="18">
    <source>
        <dbReference type="Proteomes" id="UP000325105"/>
    </source>
</evidence>
<dbReference type="AlphaFoldDB" id="A0A5S5DRT5"/>
<comment type="function">
    <text evidence="16">Catalyzes the sodium-dependent uptake of extracellular L-proline.</text>
</comment>
<dbReference type="NCBIfam" id="TIGR00813">
    <property type="entry name" value="sss"/>
    <property type="match status" value="1"/>
</dbReference>
<feature type="transmembrane region" description="Helical" evidence="16">
    <location>
        <begin position="431"/>
        <end position="450"/>
    </location>
</feature>
<dbReference type="PANTHER" id="PTHR48086:SF3">
    <property type="entry name" value="SODIUM_PROLINE SYMPORTER"/>
    <property type="match status" value="1"/>
</dbReference>
<keyword evidence="5 16" id="KW-0812">Transmembrane</keyword>
<dbReference type="PROSITE" id="PS50283">
    <property type="entry name" value="NA_SOLUT_SYMP_3"/>
    <property type="match status" value="1"/>
</dbReference>
<dbReference type="NCBIfam" id="TIGR02121">
    <property type="entry name" value="Na_Pro_sym"/>
    <property type="match status" value="1"/>
</dbReference>
<keyword evidence="8 16" id="KW-0915">Sodium</keyword>
<evidence type="ECO:0000256" key="1">
    <source>
        <dbReference type="ARBA" id="ARBA00004651"/>
    </source>
</evidence>
<keyword evidence="3 16" id="KW-0813">Transport</keyword>
<reference evidence="17 18" key="1">
    <citation type="submission" date="2019-07" db="EMBL/GenBank/DDBJ databases">
        <title>Genomic Encyclopedia of Archaeal and Bacterial Type Strains, Phase II (KMG-II): from individual species to whole genera.</title>
        <authorList>
            <person name="Goeker M."/>
        </authorList>
    </citation>
    <scope>NUCLEOTIDE SEQUENCE [LARGE SCALE GENOMIC DNA]</scope>
    <source>
        <strain evidence="17 18">DSM 18850</strain>
    </source>
</reference>
<evidence type="ECO:0000256" key="4">
    <source>
        <dbReference type="ARBA" id="ARBA00022475"/>
    </source>
</evidence>
<evidence type="ECO:0000313" key="17">
    <source>
        <dbReference type="EMBL" id="TYP97582.1"/>
    </source>
</evidence>
<keyword evidence="18" id="KW-1185">Reference proteome</keyword>
<dbReference type="PROSITE" id="PS00456">
    <property type="entry name" value="NA_SOLUT_SYMP_1"/>
    <property type="match status" value="1"/>
</dbReference>
<dbReference type="InterPro" id="IPR018212">
    <property type="entry name" value="Na/solute_symporter_CS"/>
</dbReference>
<evidence type="ECO:0000256" key="12">
    <source>
        <dbReference type="ARBA" id="ARBA00033708"/>
    </source>
</evidence>
<keyword evidence="4 16" id="KW-1003">Cell membrane</keyword>
<dbReference type="Pfam" id="PF00474">
    <property type="entry name" value="SSF"/>
    <property type="match status" value="1"/>
</dbReference>
<sequence length="501" mass="54525">MNIYEVIAIGLYMVLMVLIGIYSYKKSTGNSDDFLIGGRKMGAAVTALSAGAADMSGWLLMGLPGAMYLSGLSSAWIAIGLTAGAFLNYVLVAPRLRIYTEVARNAITLPVFFENRFHDRTQLLKLVSSILILVFFTLYTSAGMVSGGRLFESAFGMDYYTGLFSTTFVVVLYTFLGGFLAVSLTDFVQGTIMVVALIVVPAVVVFQMGGVEATFDIIEAKNSNYLDLLQGTTLVSVVSLLAWGLGYFGQPHILVRFMAIEHISDIPKARRIGIGWMIFTVGGAMLVGLFGIAYLRTFDVDTMNRFDASKEAAETIFIYLSRVLFHPFIGGILMSAILAAVMSTISSQLLVTSSSMTEDIYKTFFNKKATPRNMLLMSRLSVLIVAVVAFCLSLNPQDSILNLVGNAWAGFGAAFGPLVILSLLWKRTTAWGALSGMLVGGTIVLLWVYVPHGYKAVYEIIPGFGLGFLTIIIVSLCTRPVSPEICREFDRVQEIRNAGSR</sequence>
<evidence type="ECO:0000256" key="8">
    <source>
        <dbReference type="ARBA" id="ARBA00023053"/>
    </source>
</evidence>
<dbReference type="GO" id="GO:0005298">
    <property type="term" value="F:proline:sodium symporter activity"/>
    <property type="evidence" value="ECO:0007669"/>
    <property type="project" value="UniProtKB-UniRule"/>
</dbReference>
<feature type="transmembrane region" description="Helical" evidence="16">
    <location>
        <begin position="162"/>
        <end position="184"/>
    </location>
</feature>
<comment type="caution">
    <text evidence="17">The sequence shown here is derived from an EMBL/GenBank/DDBJ whole genome shotgun (WGS) entry which is preliminary data.</text>
</comment>
<feature type="transmembrane region" description="Helical" evidence="16">
    <location>
        <begin position="373"/>
        <end position="395"/>
    </location>
</feature>
<dbReference type="PANTHER" id="PTHR48086">
    <property type="entry name" value="SODIUM/PROLINE SYMPORTER-RELATED"/>
    <property type="match status" value="1"/>
</dbReference>
<comment type="subcellular location">
    <subcellularLocation>
        <location evidence="1 16">Cell membrane</location>
        <topology evidence="1 16">Multi-pass membrane protein</topology>
    </subcellularLocation>
</comment>
<feature type="transmembrane region" description="Helical" evidence="16">
    <location>
        <begin position="456"/>
        <end position="477"/>
    </location>
</feature>
<keyword evidence="16" id="KW-0029">Amino-acid transport</keyword>
<feature type="transmembrane region" description="Helical" evidence="16">
    <location>
        <begin position="328"/>
        <end position="352"/>
    </location>
</feature>
<gene>
    <name evidence="17" type="ORF">BC792_1022</name>
</gene>
<keyword evidence="11 16" id="KW-0739">Sodium transport</keyword>
<comment type="similarity">
    <text evidence="2 15">Belongs to the sodium:solute symporter (SSF) (TC 2.A.21) family.</text>
</comment>
<evidence type="ECO:0000256" key="9">
    <source>
        <dbReference type="ARBA" id="ARBA00023065"/>
    </source>
</evidence>
<name>A0A5S5DRT5_9SPHI</name>
<accession>A0A5S5DRT5</accession>
<dbReference type="Gene3D" id="1.20.1730.10">
    <property type="entry name" value="Sodium/glucose cotransporter"/>
    <property type="match status" value="1"/>
</dbReference>
<evidence type="ECO:0000256" key="15">
    <source>
        <dbReference type="RuleBase" id="RU362091"/>
    </source>
</evidence>
<dbReference type="FunFam" id="1.20.1730.10:FF:000002">
    <property type="entry name" value="Sodium/proline symporter"/>
    <property type="match status" value="1"/>
</dbReference>
<evidence type="ECO:0000256" key="6">
    <source>
        <dbReference type="ARBA" id="ARBA00022847"/>
    </source>
</evidence>
<feature type="transmembrane region" description="Helical" evidence="16">
    <location>
        <begin position="191"/>
        <end position="208"/>
    </location>
</feature>
<dbReference type="InterPro" id="IPR001734">
    <property type="entry name" value="Na/solute_symporter"/>
</dbReference>
<evidence type="ECO:0000256" key="13">
    <source>
        <dbReference type="ARBA" id="ARBA00067214"/>
    </source>
</evidence>
<dbReference type="InterPro" id="IPR038377">
    <property type="entry name" value="Na/Glc_symporter_sf"/>
</dbReference>
<organism evidence="17 18">
    <name type="scientific">Sphingobacterium allocomposti</name>
    <dbReference type="NCBI Taxonomy" id="415956"/>
    <lineage>
        <taxon>Bacteria</taxon>
        <taxon>Pseudomonadati</taxon>
        <taxon>Bacteroidota</taxon>
        <taxon>Sphingobacteriia</taxon>
        <taxon>Sphingobacteriales</taxon>
        <taxon>Sphingobacteriaceae</taxon>
        <taxon>Sphingobacterium</taxon>
    </lineage>
</organism>
<dbReference type="GO" id="GO:0015824">
    <property type="term" value="P:proline transport"/>
    <property type="evidence" value="ECO:0007669"/>
    <property type="project" value="UniProtKB-UniRule"/>
</dbReference>
<dbReference type="RefSeq" id="WP_148907255.1">
    <property type="nucleotide sequence ID" value="NZ_VNHX01000002.1"/>
</dbReference>
<evidence type="ECO:0000256" key="11">
    <source>
        <dbReference type="ARBA" id="ARBA00023201"/>
    </source>
</evidence>
<feature type="transmembrane region" description="Helical" evidence="16">
    <location>
        <begin position="6"/>
        <end position="24"/>
    </location>
</feature>
<feature type="transmembrane region" description="Helical" evidence="16">
    <location>
        <begin position="75"/>
        <end position="94"/>
    </location>
</feature>
<dbReference type="CDD" id="cd11475">
    <property type="entry name" value="SLC5sbd_PutP"/>
    <property type="match status" value="1"/>
</dbReference>
<dbReference type="InterPro" id="IPR050277">
    <property type="entry name" value="Sodium:Solute_Symporter"/>
</dbReference>
<feature type="transmembrane region" description="Helical" evidence="16">
    <location>
        <begin position="407"/>
        <end position="424"/>
    </location>
</feature>
<keyword evidence="7 16" id="KW-1133">Transmembrane helix</keyword>
<evidence type="ECO:0000256" key="16">
    <source>
        <dbReference type="RuleBase" id="RU366012"/>
    </source>
</evidence>
<dbReference type="InterPro" id="IPR011851">
    <property type="entry name" value="Na/Pro_symporter"/>
</dbReference>
<evidence type="ECO:0000256" key="14">
    <source>
        <dbReference type="ARBA" id="ARBA00082709"/>
    </source>
</evidence>
<evidence type="ECO:0000256" key="2">
    <source>
        <dbReference type="ARBA" id="ARBA00006434"/>
    </source>
</evidence>
<feature type="transmembrane region" description="Helical" evidence="16">
    <location>
        <begin position="228"/>
        <end position="248"/>
    </location>
</feature>
<dbReference type="GO" id="GO:0031402">
    <property type="term" value="F:sodium ion binding"/>
    <property type="evidence" value="ECO:0007669"/>
    <property type="project" value="UniProtKB-UniRule"/>
</dbReference>
<feature type="transmembrane region" description="Helical" evidence="16">
    <location>
        <begin position="274"/>
        <end position="295"/>
    </location>
</feature>
<dbReference type="OrthoDB" id="9814523at2"/>
<dbReference type="Proteomes" id="UP000325105">
    <property type="component" value="Unassembled WGS sequence"/>
</dbReference>
<proteinExistence type="inferred from homology"/>
<dbReference type="GO" id="GO:0005886">
    <property type="term" value="C:plasma membrane"/>
    <property type="evidence" value="ECO:0007669"/>
    <property type="project" value="UniProtKB-SubCell"/>
</dbReference>
<dbReference type="EMBL" id="VNHX01000002">
    <property type="protein sequence ID" value="TYP97582.1"/>
    <property type="molecule type" value="Genomic_DNA"/>
</dbReference>
<evidence type="ECO:0000256" key="5">
    <source>
        <dbReference type="ARBA" id="ARBA00022692"/>
    </source>
</evidence>
<keyword evidence="9 16" id="KW-0406">Ion transport</keyword>
<protein>
    <recommendedName>
        <fullName evidence="13 16">Sodium/proline symporter</fullName>
    </recommendedName>
    <alternativeName>
        <fullName evidence="14 16">Proline permease</fullName>
    </alternativeName>
</protein>
<evidence type="ECO:0000256" key="3">
    <source>
        <dbReference type="ARBA" id="ARBA00022448"/>
    </source>
</evidence>
<feature type="transmembrane region" description="Helical" evidence="16">
    <location>
        <begin position="123"/>
        <end position="142"/>
    </location>
</feature>
<evidence type="ECO:0000256" key="10">
    <source>
        <dbReference type="ARBA" id="ARBA00023136"/>
    </source>
</evidence>